<dbReference type="RefSeq" id="WP_146226057.1">
    <property type="nucleotide sequence ID" value="NZ_QJTF01000003.1"/>
</dbReference>
<feature type="region of interest" description="Disordered" evidence="1">
    <location>
        <begin position="1"/>
        <end position="21"/>
    </location>
</feature>
<dbReference type="OrthoDB" id="7452585at2"/>
<evidence type="ECO:0000313" key="3">
    <source>
        <dbReference type="Proteomes" id="UP000247454"/>
    </source>
</evidence>
<evidence type="ECO:0000313" key="2">
    <source>
        <dbReference type="EMBL" id="PYE89579.1"/>
    </source>
</evidence>
<proteinExistence type="predicted"/>
<dbReference type="AlphaFoldDB" id="A0A318T9L7"/>
<protein>
    <submittedName>
        <fullName evidence="2">Uncharacterized protein</fullName>
    </submittedName>
</protein>
<dbReference type="Proteomes" id="UP000247454">
    <property type="component" value="Unassembled WGS sequence"/>
</dbReference>
<gene>
    <name evidence="2" type="ORF">C7477_10387</name>
</gene>
<keyword evidence="3" id="KW-1185">Reference proteome</keyword>
<dbReference type="EMBL" id="QJTF01000003">
    <property type="protein sequence ID" value="PYE89579.1"/>
    <property type="molecule type" value="Genomic_DNA"/>
</dbReference>
<sequence>MNDQEKNDIIKSRGRPATGKGEPVLVRLQPEILGPVDDISSSLEISRPEAVRLLINRGLAFNELSEAIETITHIGGEFLRGVPISNSDQLAFSTAIIKLFETKDDADDDLRASLEEIRNSLADRGYLKGDE</sequence>
<name>A0A318T9L7_9HYPH</name>
<reference evidence="2 3" key="1">
    <citation type="submission" date="2018-06" db="EMBL/GenBank/DDBJ databases">
        <title>Genomic Encyclopedia of Type Strains, Phase III (KMG-III): the genomes of soil and plant-associated and newly described type strains.</title>
        <authorList>
            <person name="Whitman W."/>
        </authorList>
    </citation>
    <scope>NUCLEOTIDE SEQUENCE [LARGE SCALE GENOMIC DNA]</scope>
    <source>
        <strain evidence="2 3">ORS 1419</strain>
    </source>
</reference>
<feature type="compositionally biased region" description="Basic and acidic residues" evidence="1">
    <location>
        <begin position="1"/>
        <end position="11"/>
    </location>
</feature>
<organism evidence="2 3">
    <name type="scientific">Phyllobacterium leguminum</name>
    <dbReference type="NCBI Taxonomy" id="314237"/>
    <lineage>
        <taxon>Bacteria</taxon>
        <taxon>Pseudomonadati</taxon>
        <taxon>Pseudomonadota</taxon>
        <taxon>Alphaproteobacteria</taxon>
        <taxon>Hyphomicrobiales</taxon>
        <taxon>Phyllobacteriaceae</taxon>
        <taxon>Phyllobacterium</taxon>
    </lineage>
</organism>
<comment type="caution">
    <text evidence="2">The sequence shown here is derived from an EMBL/GenBank/DDBJ whole genome shotgun (WGS) entry which is preliminary data.</text>
</comment>
<accession>A0A318T9L7</accession>
<evidence type="ECO:0000256" key="1">
    <source>
        <dbReference type="SAM" id="MobiDB-lite"/>
    </source>
</evidence>